<evidence type="ECO:0000313" key="7">
    <source>
        <dbReference type="EMBL" id="CAE0767236.1"/>
    </source>
</evidence>
<reference evidence="7" key="1">
    <citation type="submission" date="2021-01" db="EMBL/GenBank/DDBJ databases">
        <authorList>
            <person name="Corre E."/>
            <person name="Pelletier E."/>
            <person name="Niang G."/>
            <person name="Scheremetjew M."/>
            <person name="Finn R."/>
            <person name="Kale V."/>
            <person name="Holt S."/>
            <person name="Cochrane G."/>
            <person name="Meng A."/>
            <person name="Brown T."/>
            <person name="Cohen L."/>
        </authorList>
    </citation>
    <scope>NUCLEOTIDE SEQUENCE</scope>
    <source>
        <strain evidence="7">CCMP645</strain>
    </source>
</reference>
<dbReference type="InterPro" id="IPR044766">
    <property type="entry name" value="NPSN/SNAP25-like_N_SNARE"/>
</dbReference>
<dbReference type="InterPro" id="IPR001849">
    <property type="entry name" value="PH_domain"/>
</dbReference>
<sequence>MEGFLEKNSGGKSKFAIGNVISHWVVRYFVLDGQVLSYYRKPEHKEAAGSLDCTLARVLQLDAINFSICAFDREYKLRAPSAGELQAWFKALAAAGAGVDTSYSFNVALLSAKEGTAVADATCRDRAGQRSGQSFSRKRELQRVQQTGETNPFAESYQEGDLQAVHKEIREKEAEVDAATTRILRTAEDTRQVGAATLAGIHAQGAQLKRIRMGQQVVHSNVKQSDRLLTGMESWFGGAVRSMFRPSRRGDVFASEGRTGSERPFSAAPSIRLDGHTRDPPSRWRQATEGHEGQDRRFGATPTQQPNHDAMEDISRVVAGAAAWPCYLACDMNSPVGVAPLYVMACVAMSSLFGGFGCCEG</sequence>
<dbReference type="GO" id="GO:0005886">
    <property type="term" value="C:plasma membrane"/>
    <property type="evidence" value="ECO:0007669"/>
    <property type="project" value="TreeGrafter"/>
</dbReference>
<dbReference type="Pfam" id="PF00169">
    <property type="entry name" value="PH"/>
    <property type="match status" value="1"/>
</dbReference>
<evidence type="ECO:0000256" key="3">
    <source>
        <dbReference type="ARBA" id="ARBA00022448"/>
    </source>
</evidence>
<dbReference type="PANTHER" id="PTHR19305:SF9">
    <property type="entry name" value="SYNAPTOSOMAL-ASSOCIATED PROTEIN 29"/>
    <property type="match status" value="1"/>
</dbReference>
<dbReference type="Gene3D" id="2.30.29.30">
    <property type="entry name" value="Pleckstrin-homology domain (PH domain)/Phosphotyrosine-binding domain (PTB)"/>
    <property type="match status" value="1"/>
</dbReference>
<comment type="subcellular location">
    <subcellularLocation>
        <location evidence="1">Membrane</location>
    </subcellularLocation>
</comment>
<gene>
    <name evidence="7" type="ORF">PCAR00345_LOCUS19848</name>
</gene>
<feature type="compositionally biased region" description="Basic and acidic residues" evidence="5">
    <location>
        <begin position="273"/>
        <end position="298"/>
    </location>
</feature>
<dbReference type="Gene3D" id="1.20.5.110">
    <property type="match status" value="1"/>
</dbReference>
<dbReference type="CDD" id="cd15861">
    <property type="entry name" value="SNARE_SNAP25N_23N_29N_SEC9N"/>
    <property type="match status" value="1"/>
</dbReference>
<feature type="domain" description="PH" evidence="6">
    <location>
        <begin position="1"/>
        <end position="97"/>
    </location>
</feature>
<dbReference type="PROSITE" id="PS50003">
    <property type="entry name" value="PH_DOMAIN"/>
    <property type="match status" value="1"/>
</dbReference>
<evidence type="ECO:0000256" key="2">
    <source>
        <dbReference type="ARBA" id="ARBA00009480"/>
    </source>
</evidence>
<comment type="similarity">
    <text evidence="2">Belongs to the SNAP-25 family.</text>
</comment>
<dbReference type="SUPFAM" id="SSF58038">
    <property type="entry name" value="SNARE fusion complex"/>
    <property type="match status" value="1"/>
</dbReference>
<dbReference type="EMBL" id="HBIZ01031126">
    <property type="protein sequence ID" value="CAE0767236.1"/>
    <property type="molecule type" value="Transcribed_RNA"/>
</dbReference>
<dbReference type="SMART" id="SM00233">
    <property type="entry name" value="PH"/>
    <property type="match status" value="1"/>
</dbReference>
<dbReference type="SUPFAM" id="SSF50729">
    <property type="entry name" value="PH domain-like"/>
    <property type="match status" value="1"/>
</dbReference>
<evidence type="ECO:0000256" key="1">
    <source>
        <dbReference type="ARBA" id="ARBA00004370"/>
    </source>
</evidence>
<evidence type="ECO:0000259" key="6">
    <source>
        <dbReference type="PROSITE" id="PS50003"/>
    </source>
</evidence>
<dbReference type="InterPro" id="IPR011993">
    <property type="entry name" value="PH-like_dom_sf"/>
</dbReference>
<name>A0A7S4BIN9_CHRCT</name>
<dbReference type="GO" id="GO:0031201">
    <property type="term" value="C:SNARE complex"/>
    <property type="evidence" value="ECO:0007669"/>
    <property type="project" value="InterPro"/>
</dbReference>
<dbReference type="GO" id="GO:0005484">
    <property type="term" value="F:SNAP receptor activity"/>
    <property type="evidence" value="ECO:0007669"/>
    <property type="project" value="InterPro"/>
</dbReference>
<proteinExistence type="inferred from homology"/>
<dbReference type="CDD" id="cd00821">
    <property type="entry name" value="PH"/>
    <property type="match status" value="1"/>
</dbReference>
<accession>A0A7S4BIN9</accession>
<dbReference type="PANTHER" id="PTHR19305">
    <property type="entry name" value="SYNAPTOSOMAL ASSOCIATED PROTEIN"/>
    <property type="match status" value="1"/>
</dbReference>
<protein>
    <recommendedName>
        <fullName evidence="6">PH domain-containing protein</fullName>
    </recommendedName>
</protein>
<keyword evidence="4" id="KW-0472">Membrane</keyword>
<organism evidence="7">
    <name type="scientific">Chrysotila carterae</name>
    <name type="common">Marine alga</name>
    <name type="synonym">Syracosphaera carterae</name>
    <dbReference type="NCBI Taxonomy" id="13221"/>
    <lineage>
        <taxon>Eukaryota</taxon>
        <taxon>Haptista</taxon>
        <taxon>Haptophyta</taxon>
        <taxon>Prymnesiophyceae</taxon>
        <taxon>Isochrysidales</taxon>
        <taxon>Isochrysidaceae</taxon>
        <taxon>Chrysotila</taxon>
    </lineage>
</organism>
<evidence type="ECO:0000256" key="5">
    <source>
        <dbReference type="SAM" id="MobiDB-lite"/>
    </source>
</evidence>
<evidence type="ECO:0000256" key="4">
    <source>
        <dbReference type="ARBA" id="ARBA00023136"/>
    </source>
</evidence>
<feature type="region of interest" description="Disordered" evidence="5">
    <location>
        <begin position="252"/>
        <end position="308"/>
    </location>
</feature>
<keyword evidence="3" id="KW-0813">Transport</keyword>
<dbReference type="AlphaFoldDB" id="A0A7S4BIN9"/>